<comment type="catalytic activity">
    <reaction evidence="7">
        <text>phosphoethanolamine + S-adenosyl-L-methionine = N-methylethanolamine phosphate + S-adenosyl-L-homocysteine + H(+)</text>
        <dbReference type="Rhea" id="RHEA:20365"/>
        <dbReference type="ChEBI" id="CHEBI:15378"/>
        <dbReference type="ChEBI" id="CHEBI:57781"/>
        <dbReference type="ChEBI" id="CHEBI:57856"/>
        <dbReference type="ChEBI" id="CHEBI:58190"/>
        <dbReference type="ChEBI" id="CHEBI:59789"/>
        <dbReference type="EC" id="2.1.1.103"/>
    </reaction>
    <physiologicalReaction direction="left-to-right" evidence="7">
        <dbReference type="Rhea" id="RHEA:20366"/>
    </physiologicalReaction>
</comment>
<comment type="catalytic activity">
    <reaction evidence="8">
        <text>N-methylethanolamine phosphate + S-adenosyl-L-methionine = N,N-dimethylethanolamine phosphate + S-adenosyl-L-homocysteine + H(+)</text>
        <dbReference type="Rhea" id="RHEA:25321"/>
        <dbReference type="ChEBI" id="CHEBI:15378"/>
        <dbReference type="ChEBI" id="CHEBI:57781"/>
        <dbReference type="ChEBI" id="CHEBI:57856"/>
        <dbReference type="ChEBI" id="CHEBI:58641"/>
        <dbReference type="ChEBI" id="CHEBI:59789"/>
        <dbReference type="EC" id="2.1.1.103"/>
    </reaction>
    <physiologicalReaction direction="left-to-right" evidence="8">
        <dbReference type="Rhea" id="RHEA:25322"/>
    </physiologicalReaction>
</comment>
<evidence type="ECO:0000256" key="4">
    <source>
        <dbReference type="ARBA" id="ARBA00022679"/>
    </source>
</evidence>
<dbReference type="GO" id="GO:0000234">
    <property type="term" value="F:phosphoethanolamine N-methyltransferase activity"/>
    <property type="evidence" value="ECO:0007669"/>
    <property type="project" value="UniProtKB-EC"/>
</dbReference>
<gene>
    <name evidence="10" type="ORF">N0V93_000090</name>
</gene>
<sequence length="227" mass="24791">MVVPDTSFYPSVDLALKYEKGFGHNKGLINFLDYTIPLIPPGSHVLDAGCGTGKPVAISLAAAGHMVTGIDVSNAMVSLSRKAIPNGSFHVVDMRAFIPPPGIQFDAIFNILSLFVLTREEIEGLMEKWSAWMKPGGILGICTIAAEDLDPESKGGKYDADGLCARGVREQFMSRISEYTLFTREGWSKMLADRGFVVKETRMARHVPPPDADCGPEDHYFIVAQKI</sequence>
<evidence type="ECO:0000256" key="5">
    <source>
        <dbReference type="ARBA" id="ARBA00035674"/>
    </source>
</evidence>
<dbReference type="SUPFAM" id="SSF53335">
    <property type="entry name" value="S-adenosyl-L-methionine-dependent methyltransferases"/>
    <property type="match status" value="1"/>
</dbReference>
<name>A0A9W8YZ15_9PEZI</name>
<evidence type="ECO:0000256" key="2">
    <source>
        <dbReference type="ARBA" id="ARBA00005189"/>
    </source>
</evidence>
<protein>
    <recommendedName>
        <fullName evidence="5">phosphoethanolamine N-methyltransferase</fullName>
        <ecNumber evidence="5">2.1.1.103</ecNumber>
    </recommendedName>
</protein>
<dbReference type="InterPro" id="IPR041698">
    <property type="entry name" value="Methyltransf_25"/>
</dbReference>
<evidence type="ECO:0000256" key="3">
    <source>
        <dbReference type="ARBA" id="ARBA00022603"/>
    </source>
</evidence>
<evidence type="ECO:0000256" key="7">
    <source>
        <dbReference type="ARBA" id="ARBA00047622"/>
    </source>
</evidence>
<evidence type="ECO:0000313" key="10">
    <source>
        <dbReference type="EMBL" id="KAJ4395876.1"/>
    </source>
</evidence>
<evidence type="ECO:0000313" key="11">
    <source>
        <dbReference type="Proteomes" id="UP001140453"/>
    </source>
</evidence>
<dbReference type="EMBL" id="JAPEVB010000001">
    <property type="protein sequence ID" value="KAJ4395876.1"/>
    <property type="molecule type" value="Genomic_DNA"/>
</dbReference>
<evidence type="ECO:0000256" key="1">
    <source>
        <dbReference type="ARBA" id="ARBA00004969"/>
    </source>
</evidence>
<dbReference type="PANTHER" id="PTHR44307:SF2">
    <property type="entry name" value="PHOSPHOETHANOLAMINE METHYLTRANSFERASE ISOFORM X1"/>
    <property type="match status" value="1"/>
</dbReference>
<evidence type="ECO:0000256" key="6">
    <source>
        <dbReference type="ARBA" id="ARBA00047619"/>
    </source>
</evidence>
<comment type="caution">
    <text evidence="10">The sequence shown here is derived from an EMBL/GenBank/DDBJ whole genome shotgun (WGS) entry which is preliminary data.</text>
</comment>
<dbReference type="Pfam" id="PF13649">
    <property type="entry name" value="Methyltransf_25"/>
    <property type="match status" value="1"/>
</dbReference>
<keyword evidence="3" id="KW-0489">Methyltransferase</keyword>
<feature type="domain" description="Methyltransferase" evidence="9">
    <location>
        <begin position="45"/>
        <end position="137"/>
    </location>
</feature>
<dbReference type="InterPro" id="IPR029063">
    <property type="entry name" value="SAM-dependent_MTases_sf"/>
</dbReference>
<proteinExistence type="predicted"/>
<keyword evidence="11" id="KW-1185">Reference proteome</keyword>
<dbReference type="GO" id="GO:0032259">
    <property type="term" value="P:methylation"/>
    <property type="evidence" value="ECO:0007669"/>
    <property type="project" value="UniProtKB-KW"/>
</dbReference>
<dbReference type="Proteomes" id="UP001140453">
    <property type="component" value="Unassembled WGS sequence"/>
</dbReference>
<evidence type="ECO:0000259" key="9">
    <source>
        <dbReference type="Pfam" id="PF13649"/>
    </source>
</evidence>
<evidence type="ECO:0000256" key="8">
    <source>
        <dbReference type="ARBA" id="ARBA00047841"/>
    </source>
</evidence>
<dbReference type="AlphaFoldDB" id="A0A9W8YZ15"/>
<comment type="catalytic activity">
    <reaction evidence="6">
        <text>N,N-dimethylethanolamine phosphate + S-adenosyl-L-methionine = phosphocholine + S-adenosyl-L-homocysteine + H(+)</text>
        <dbReference type="Rhea" id="RHEA:25325"/>
        <dbReference type="ChEBI" id="CHEBI:15378"/>
        <dbReference type="ChEBI" id="CHEBI:57856"/>
        <dbReference type="ChEBI" id="CHEBI:58641"/>
        <dbReference type="ChEBI" id="CHEBI:59789"/>
        <dbReference type="ChEBI" id="CHEBI:295975"/>
        <dbReference type="EC" id="2.1.1.103"/>
    </reaction>
    <physiologicalReaction direction="left-to-right" evidence="6">
        <dbReference type="Rhea" id="RHEA:25326"/>
    </physiologicalReaction>
</comment>
<accession>A0A9W8YZ15</accession>
<dbReference type="PANTHER" id="PTHR44307">
    <property type="entry name" value="PHOSPHOETHANOLAMINE METHYLTRANSFERASE"/>
    <property type="match status" value="1"/>
</dbReference>
<dbReference type="EC" id="2.1.1.103" evidence="5"/>
<dbReference type="OrthoDB" id="10004862at2759"/>
<reference evidence="10" key="1">
    <citation type="submission" date="2022-10" db="EMBL/GenBank/DDBJ databases">
        <title>Tapping the CABI collections for fungal endophytes: first genome assemblies for Collariella, Neodidymelliopsis, Ascochyta clinopodiicola, Didymella pomorum, Didymosphaeria variabile, Neocosmospora piperis and Neocucurbitaria cava.</title>
        <authorList>
            <person name="Hill R."/>
        </authorList>
    </citation>
    <scope>NUCLEOTIDE SEQUENCE</scope>
    <source>
        <strain evidence="10">IMI 355082</strain>
    </source>
</reference>
<comment type="pathway">
    <text evidence="1">Phospholipid metabolism; phosphatidylcholine biosynthesis.</text>
</comment>
<keyword evidence="4" id="KW-0808">Transferase</keyword>
<dbReference type="Gene3D" id="3.40.50.150">
    <property type="entry name" value="Vaccinia Virus protein VP39"/>
    <property type="match status" value="1"/>
</dbReference>
<comment type="pathway">
    <text evidence="2">Lipid metabolism.</text>
</comment>
<dbReference type="CDD" id="cd02440">
    <property type="entry name" value="AdoMet_MTases"/>
    <property type="match status" value="1"/>
</dbReference>
<organism evidence="10 11">
    <name type="scientific">Gnomoniopsis smithogilvyi</name>
    <dbReference type="NCBI Taxonomy" id="1191159"/>
    <lineage>
        <taxon>Eukaryota</taxon>
        <taxon>Fungi</taxon>
        <taxon>Dikarya</taxon>
        <taxon>Ascomycota</taxon>
        <taxon>Pezizomycotina</taxon>
        <taxon>Sordariomycetes</taxon>
        <taxon>Sordariomycetidae</taxon>
        <taxon>Diaporthales</taxon>
        <taxon>Gnomoniaceae</taxon>
        <taxon>Gnomoniopsis</taxon>
    </lineage>
</organism>